<evidence type="ECO:0000313" key="2">
    <source>
        <dbReference type="EMBL" id="KJU85344.1"/>
    </source>
</evidence>
<proteinExistence type="predicted"/>
<dbReference type="Proteomes" id="UP000033423">
    <property type="component" value="Unassembled WGS sequence"/>
</dbReference>
<dbReference type="EMBL" id="LACI01001061">
    <property type="protein sequence ID" value="KJU85344.1"/>
    <property type="molecule type" value="Genomic_DNA"/>
</dbReference>
<comment type="caution">
    <text evidence="2">The sequence shown here is derived from an EMBL/GenBank/DDBJ whole genome shotgun (WGS) entry which is preliminary data.</text>
</comment>
<keyword evidence="1" id="KW-0812">Transmembrane</keyword>
<organism evidence="2 3">
    <name type="scientific">Candidatus Magnetobacterium bavaricum</name>
    <dbReference type="NCBI Taxonomy" id="29290"/>
    <lineage>
        <taxon>Bacteria</taxon>
        <taxon>Pseudomonadati</taxon>
        <taxon>Nitrospirota</taxon>
        <taxon>Thermodesulfovibrionia</taxon>
        <taxon>Thermodesulfovibrionales</taxon>
        <taxon>Candidatus Magnetobacteriaceae</taxon>
        <taxon>Candidatus Magnetobacterium</taxon>
    </lineage>
</organism>
<evidence type="ECO:0000313" key="3">
    <source>
        <dbReference type="Proteomes" id="UP000033423"/>
    </source>
</evidence>
<reference evidence="2 3" key="1">
    <citation type="submission" date="2015-02" db="EMBL/GenBank/DDBJ databases">
        <title>Single-cell genomics of uncultivated deep-branching MTB reveals a conserved set of magnetosome genes.</title>
        <authorList>
            <person name="Kolinko S."/>
            <person name="Richter M."/>
            <person name="Glockner F.O."/>
            <person name="Brachmann A."/>
            <person name="Schuler D."/>
        </authorList>
    </citation>
    <scope>NUCLEOTIDE SEQUENCE [LARGE SCALE GENOMIC DNA]</scope>
    <source>
        <strain evidence="2">TM-1</strain>
    </source>
</reference>
<gene>
    <name evidence="2" type="ORF">MBAV_002466</name>
</gene>
<sequence>MTDVLNPRVLFEGLPVIRWLLYALFLLNLPVPVFLNLFSAPLWVFSFGNVSS</sequence>
<keyword evidence="1" id="KW-0472">Membrane</keyword>
<evidence type="ECO:0000256" key="1">
    <source>
        <dbReference type="SAM" id="Phobius"/>
    </source>
</evidence>
<feature type="transmembrane region" description="Helical" evidence="1">
    <location>
        <begin position="20"/>
        <end position="45"/>
    </location>
</feature>
<protein>
    <submittedName>
        <fullName evidence="2">Uncharacterized protein</fullName>
    </submittedName>
</protein>
<dbReference type="AlphaFoldDB" id="A0A0F3GTU0"/>
<keyword evidence="3" id="KW-1185">Reference proteome</keyword>
<name>A0A0F3GTU0_9BACT</name>
<accession>A0A0F3GTU0</accession>
<keyword evidence="1" id="KW-1133">Transmembrane helix</keyword>